<evidence type="ECO:0000256" key="5">
    <source>
        <dbReference type="ARBA" id="ARBA00022448"/>
    </source>
</evidence>
<dbReference type="EC" id="7.1.1.2" evidence="12"/>
<keyword evidence="9 12" id="KW-0830">Ubiquinone</keyword>
<evidence type="ECO:0000256" key="4">
    <source>
        <dbReference type="ARBA" id="ARBA00021009"/>
    </source>
</evidence>
<dbReference type="InterPro" id="IPR001694">
    <property type="entry name" value="NADH_UbQ_OxRdtase_su1/FPO"/>
</dbReference>
<dbReference type="PROSITE" id="PS00668">
    <property type="entry name" value="COMPLEX1_ND1_2"/>
    <property type="match status" value="1"/>
</dbReference>
<dbReference type="AlphaFoldDB" id="A0A6B9IQI8"/>
<keyword evidence="11" id="KW-0520">NAD</keyword>
<keyword evidence="10 13" id="KW-0472">Membrane</keyword>
<organism evidence="14">
    <name type="scientific">Neelus murinus</name>
    <dbReference type="NCBI Taxonomy" id="1348065"/>
    <lineage>
        <taxon>Eukaryota</taxon>
        <taxon>Metazoa</taxon>
        <taxon>Ecdysozoa</taxon>
        <taxon>Arthropoda</taxon>
        <taxon>Hexapoda</taxon>
        <taxon>Collembola</taxon>
        <taxon>Neelipleona</taxon>
        <taxon>Neelidae</taxon>
        <taxon>Neelus</taxon>
    </lineage>
</organism>
<feature type="transmembrane region" description="Helical" evidence="13">
    <location>
        <begin position="73"/>
        <end position="94"/>
    </location>
</feature>
<evidence type="ECO:0000256" key="12">
    <source>
        <dbReference type="RuleBase" id="RU000473"/>
    </source>
</evidence>
<dbReference type="EMBL" id="MH155200">
    <property type="protein sequence ID" value="QGZ08871.1"/>
    <property type="molecule type" value="Genomic_DNA"/>
</dbReference>
<comment type="similarity">
    <text evidence="3 11">Belongs to the complex I subunit 1 family.</text>
</comment>
<dbReference type="GO" id="GO:0003954">
    <property type="term" value="F:NADH dehydrogenase activity"/>
    <property type="evidence" value="ECO:0007669"/>
    <property type="project" value="TreeGrafter"/>
</dbReference>
<evidence type="ECO:0000256" key="1">
    <source>
        <dbReference type="ARBA" id="ARBA00003257"/>
    </source>
</evidence>
<gene>
    <name evidence="14" type="primary">ND1</name>
</gene>
<dbReference type="PROSITE" id="PS00667">
    <property type="entry name" value="COMPLEX1_ND1_1"/>
    <property type="match status" value="1"/>
</dbReference>
<keyword evidence="7" id="KW-0999">Mitochondrion inner membrane</keyword>
<feature type="transmembrane region" description="Helical" evidence="13">
    <location>
        <begin position="100"/>
        <end position="124"/>
    </location>
</feature>
<feature type="transmembrane region" description="Helical" evidence="13">
    <location>
        <begin position="285"/>
        <end position="303"/>
    </location>
</feature>
<dbReference type="HAMAP" id="MF_01350">
    <property type="entry name" value="NDH1_NuoH"/>
    <property type="match status" value="1"/>
</dbReference>
<evidence type="ECO:0000256" key="7">
    <source>
        <dbReference type="ARBA" id="ARBA00022792"/>
    </source>
</evidence>
<evidence type="ECO:0000256" key="10">
    <source>
        <dbReference type="ARBA" id="ARBA00023136"/>
    </source>
</evidence>
<keyword evidence="12 14" id="KW-0496">Mitochondrion</keyword>
<evidence type="ECO:0000256" key="2">
    <source>
        <dbReference type="ARBA" id="ARBA00004448"/>
    </source>
</evidence>
<accession>A0A6B9IQI8</accession>
<evidence type="ECO:0000313" key="14">
    <source>
        <dbReference type="EMBL" id="QGZ08871.1"/>
    </source>
</evidence>
<evidence type="ECO:0000256" key="3">
    <source>
        <dbReference type="ARBA" id="ARBA00010535"/>
    </source>
</evidence>
<evidence type="ECO:0000256" key="9">
    <source>
        <dbReference type="ARBA" id="ARBA00023075"/>
    </source>
</evidence>
<keyword evidence="5" id="KW-0813">Transport</keyword>
<evidence type="ECO:0000256" key="8">
    <source>
        <dbReference type="ARBA" id="ARBA00022989"/>
    </source>
</evidence>
<feature type="transmembrane region" description="Helical" evidence="13">
    <location>
        <begin position="253"/>
        <end position="273"/>
    </location>
</feature>
<keyword evidence="6 11" id="KW-0812">Transmembrane</keyword>
<dbReference type="PANTHER" id="PTHR11432">
    <property type="entry name" value="NADH DEHYDROGENASE SUBUNIT 1"/>
    <property type="match status" value="1"/>
</dbReference>
<feature type="transmembrane region" description="Helical" evidence="13">
    <location>
        <begin position="175"/>
        <end position="196"/>
    </location>
</feature>
<geneLocation type="mitochondrion" evidence="14"/>
<evidence type="ECO:0000256" key="11">
    <source>
        <dbReference type="RuleBase" id="RU000471"/>
    </source>
</evidence>
<evidence type="ECO:0000256" key="13">
    <source>
        <dbReference type="SAM" id="Phobius"/>
    </source>
</evidence>
<reference evidence="14" key="1">
    <citation type="journal article" date="2019" name="Diversity">
        <title>Mitochondrial Genome Diversity in Collembola: Phylogeny, Dating and Gene Order.</title>
        <authorList>
            <person name="Leo C."/>
            <person name="Carapelli A."/>
            <person name="Cicconardi F."/>
            <person name="Frati F."/>
            <person name="Nardi F."/>
        </authorList>
    </citation>
    <scope>NUCLEOTIDE SEQUENCE</scope>
</reference>
<dbReference type="GO" id="GO:0008137">
    <property type="term" value="F:NADH dehydrogenase (ubiquinone) activity"/>
    <property type="evidence" value="ECO:0007669"/>
    <property type="project" value="UniProtKB-EC"/>
</dbReference>
<dbReference type="Pfam" id="PF00146">
    <property type="entry name" value="NADHdh"/>
    <property type="match status" value="1"/>
</dbReference>
<evidence type="ECO:0000256" key="6">
    <source>
        <dbReference type="ARBA" id="ARBA00022692"/>
    </source>
</evidence>
<sequence>MYMGILNILSLLLLVIGVMLAVAFIILLERKILSYVQIRSGPSKVSFGGLLQSLGDAVKLFIKQQTMPLTLNFFVYYLTPVLALSLCLITWVVINWGSELIYLGYGVLLFFCCTSFGGYVLLGAGWSSNSLYSLIGALRGIAQTISYEVSLALILISLIFLTLSYDLFFLSSSGLFWWLGLLFYPLALCFFGTLLAETNRSPFDFSEGESELVSGFNVEYGSGGFAVLFLAEYGMIIFMSFFFSFFILGAGGVGLFCLSGGLISALFILIRSSVPSYRYDMLMDLAWKSLLPVSLLFLMYYFWVLMV</sequence>
<feature type="transmembrane region" description="Helical" evidence="13">
    <location>
        <begin position="6"/>
        <end position="28"/>
    </location>
</feature>
<feature type="transmembrane region" description="Helical" evidence="13">
    <location>
        <begin position="145"/>
        <end position="163"/>
    </location>
</feature>
<dbReference type="PANTHER" id="PTHR11432:SF3">
    <property type="entry name" value="NADH-UBIQUINONE OXIDOREDUCTASE CHAIN 1"/>
    <property type="match status" value="1"/>
</dbReference>
<dbReference type="GO" id="GO:0009060">
    <property type="term" value="P:aerobic respiration"/>
    <property type="evidence" value="ECO:0007669"/>
    <property type="project" value="TreeGrafter"/>
</dbReference>
<keyword evidence="8 13" id="KW-1133">Transmembrane helix</keyword>
<comment type="catalytic activity">
    <reaction evidence="12">
        <text>a ubiquinone + NADH + 5 H(+)(in) = a ubiquinol + NAD(+) + 4 H(+)(out)</text>
        <dbReference type="Rhea" id="RHEA:29091"/>
        <dbReference type="Rhea" id="RHEA-COMP:9565"/>
        <dbReference type="Rhea" id="RHEA-COMP:9566"/>
        <dbReference type="ChEBI" id="CHEBI:15378"/>
        <dbReference type="ChEBI" id="CHEBI:16389"/>
        <dbReference type="ChEBI" id="CHEBI:17976"/>
        <dbReference type="ChEBI" id="CHEBI:57540"/>
        <dbReference type="ChEBI" id="CHEBI:57945"/>
        <dbReference type="EC" id="7.1.1.2"/>
    </reaction>
</comment>
<proteinExistence type="inferred from homology"/>
<name>A0A6B9IQI8_9HEXA</name>
<comment type="function">
    <text evidence="1">Core subunit of the mitochondrial membrane respiratory chain NADH dehydrogenase (Complex I) that is believed to belong to the minimal assembly required for catalysis. Complex I functions in the transfer of electrons from NADH to the respiratory chain. The immediate electron acceptor for the enzyme is believed to be ubiquinone.</text>
</comment>
<dbReference type="GO" id="GO:0005743">
    <property type="term" value="C:mitochondrial inner membrane"/>
    <property type="evidence" value="ECO:0007669"/>
    <property type="project" value="UniProtKB-SubCell"/>
</dbReference>
<comment type="subcellular location">
    <subcellularLocation>
        <location evidence="2 11">Mitochondrion inner membrane</location>
        <topology evidence="2 11">Multi-pass membrane protein</topology>
    </subcellularLocation>
</comment>
<dbReference type="InterPro" id="IPR018086">
    <property type="entry name" value="NADH_UbQ_OxRdtase_su1_CS"/>
</dbReference>
<feature type="transmembrane region" description="Helical" evidence="13">
    <location>
        <begin position="225"/>
        <end position="247"/>
    </location>
</feature>
<protein>
    <recommendedName>
        <fullName evidence="4 12">NADH-ubiquinone oxidoreductase chain 1</fullName>
        <ecNumber evidence="12">7.1.1.2</ecNumber>
    </recommendedName>
</protein>